<evidence type="ECO:0000313" key="1">
    <source>
        <dbReference type="EMBL" id="SPO30772.1"/>
    </source>
</evidence>
<dbReference type="Proteomes" id="UP000324022">
    <property type="component" value="Unassembled WGS sequence"/>
</dbReference>
<sequence length="88" mass="9367">MVVIKPGFLAPSSSHSDQLDITATGFYVVMSALTASYASEAVDRLGVRGYAGASRMGVVAFCFGSWLGIYRSGAPLYIKINNKLVEQS</sequence>
<dbReference type="EMBL" id="OOIN01000034">
    <property type="protein sequence ID" value="SPO30772.1"/>
    <property type="molecule type" value="Genomic_DNA"/>
</dbReference>
<gene>
    <name evidence="1" type="ORF">UTRI_05389</name>
</gene>
<reference evidence="1 2" key="1">
    <citation type="submission" date="2018-03" db="EMBL/GenBank/DDBJ databases">
        <authorList>
            <person name="Guldener U."/>
        </authorList>
    </citation>
    <scope>NUCLEOTIDE SEQUENCE [LARGE SCALE GENOMIC DNA]</scope>
    <source>
        <strain evidence="1 2">NBRC100155</strain>
    </source>
</reference>
<keyword evidence="2" id="KW-1185">Reference proteome</keyword>
<evidence type="ECO:0000313" key="2">
    <source>
        <dbReference type="Proteomes" id="UP000324022"/>
    </source>
</evidence>
<accession>A0A5C3EJX7</accession>
<name>A0A5C3EJX7_9BASI</name>
<dbReference type="OrthoDB" id="2550614at2759"/>
<dbReference type="AlphaFoldDB" id="A0A5C3EJX7"/>
<protein>
    <submittedName>
        <fullName evidence="1">Uncharacterized protein</fullName>
    </submittedName>
</protein>
<proteinExistence type="predicted"/>
<organism evidence="1 2">
    <name type="scientific">Ustilago trichophora</name>
    <dbReference type="NCBI Taxonomy" id="86804"/>
    <lineage>
        <taxon>Eukaryota</taxon>
        <taxon>Fungi</taxon>
        <taxon>Dikarya</taxon>
        <taxon>Basidiomycota</taxon>
        <taxon>Ustilaginomycotina</taxon>
        <taxon>Ustilaginomycetes</taxon>
        <taxon>Ustilaginales</taxon>
        <taxon>Ustilaginaceae</taxon>
        <taxon>Ustilago</taxon>
    </lineage>
</organism>